<name>A0A8J3V6G3_9ACTN</name>
<reference evidence="1" key="1">
    <citation type="submission" date="2021-01" db="EMBL/GenBank/DDBJ databases">
        <title>Whole genome shotgun sequence of Planotetraspora thailandica NBRC 104271.</title>
        <authorList>
            <person name="Komaki H."/>
            <person name="Tamura T."/>
        </authorList>
    </citation>
    <scope>NUCLEOTIDE SEQUENCE</scope>
    <source>
        <strain evidence="1">NBRC 104271</strain>
    </source>
</reference>
<dbReference type="InterPro" id="IPR034660">
    <property type="entry name" value="DinB/YfiT-like"/>
</dbReference>
<gene>
    <name evidence="1" type="ORF">Pth03_62400</name>
</gene>
<evidence type="ECO:0008006" key="3">
    <source>
        <dbReference type="Google" id="ProtNLM"/>
    </source>
</evidence>
<dbReference type="Gene3D" id="1.20.120.450">
    <property type="entry name" value="dinb family like domain"/>
    <property type="match status" value="1"/>
</dbReference>
<dbReference type="EMBL" id="BOOR01000056">
    <property type="protein sequence ID" value="GII57851.1"/>
    <property type="molecule type" value="Genomic_DNA"/>
</dbReference>
<dbReference type="AlphaFoldDB" id="A0A8J3V6G3"/>
<sequence length="174" mass="19114">MRQTRAMIADSVDTVLIAFLEAQRARALAVVADLDADQLTTSVLPSGWTPLGMIEHLGHAERHWFQEVALGSAAPLPWPDDPDEHHGGPFTTTRQADAVFAFYRDQIERANAVLAETPLSAPPLGRHNQGDADQVTDLRFIVMHMIEETARHLGHLDAARELLDGRVGLGQDDL</sequence>
<evidence type="ECO:0000313" key="2">
    <source>
        <dbReference type="Proteomes" id="UP000605992"/>
    </source>
</evidence>
<proteinExistence type="predicted"/>
<dbReference type="Proteomes" id="UP000605992">
    <property type="component" value="Unassembled WGS sequence"/>
</dbReference>
<protein>
    <recommendedName>
        <fullName evidence="3">Mini-circle protein</fullName>
    </recommendedName>
</protein>
<dbReference type="SUPFAM" id="SSF109854">
    <property type="entry name" value="DinB/YfiT-like putative metalloenzymes"/>
    <property type="match status" value="1"/>
</dbReference>
<organism evidence="1 2">
    <name type="scientific">Planotetraspora thailandica</name>
    <dbReference type="NCBI Taxonomy" id="487172"/>
    <lineage>
        <taxon>Bacteria</taxon>
        <taxon>Bacillati</taxon>
        <taxon>Actinomycetota</taxon>
        <taxon>Actinomycetes</taxon>
        <taxon>Streptosporangiales</taxon>
        <taxon>Streptosporangiaceae</taxon>
        <taxon>Planotetraspora</taxon>
    </lineage>
</organism>
<accession>A0A8J3V6G3</accession>
<evidence type="ECO:0000313" key="1">
    <source>
        <dbReference type="EMBL" id="GII57851.1"/>
    </source>
</evidence>
<comment type="caution">
    <text evidence="1">The sequence shown here is derived from an EMBL/GenBank/DDBJ whole genome shotgun (WGS) entry which is preliminary data.</text>
</comment>
<dbReference type="Pfam" id="PF04978">
    <property type="entry name" value="MST"/>
    <property type="match status" value="1"/>
</dbReference>
<keyword evidence="2" id="KW-1185">Reference proteome</keyword>
<dbReference type="InterPro" id="IPR007061">
    <property type="entry name" value="MST-like"/>
</dbReference>